<accession>A0A4U8TF75</accession>
<comment type="caution">
    <text evidence="1">The sequence shown here is derived from an EMBL/GenBank/DDBJ whole genome shotgun (WGS) entry which is preliminary data.</text>
</comment>
<protein>
    <submittedName>
        <fullName evidence="1">Uncharacterized protein</fullName>
    </submittedName>
</protein>
<dbReference type="AlphaFoldDB" id="A0A4U8TF75"/>
<evidence type="ECO:0000313" key="1">
    <source>
        <dbReference type="EMBL" id="TLD97367.1"/>
    </source>
</evidence>
<reference evidence="1 2" key="1">
    <citation type="journal article" date="2014" name="Genome Announc.">
        <title>Draft genome sequences of eight enterohepatic helicobacter species isolated from both laboratory and wild rodents.</title>
        <authorList>
            <person name="Sheh A."/>
            <person name="Shen Z."/>
            <person name="Fox J.G."/>
        </authorList>
    </citation>
    <scope>NUCLEOTIDE SEQUENCE [LARGE SCALE GENOMIC DNA]</scope>
    <source>
        <strain evidence="1 2">MIT 09-6949</strain>
    </source>
</reference>
<dbReference type="RefSeq" id="WP_034357149.1">
    <property type="nucleotide sequence ID" value="NZ_JRPR02000001.1"/>
</dbReference>
<gene>
    <name evidence="1" type="ORF">LS71_001015</name>
</gene>
<evidence type="ECO:0000313" key="2">
    <source>
        <dbReference type="Proteomes" id="UP000029733"/>
    </source>
</evidence>
<keyword evidence="2" id="KW-1185">Reference proteome</keyword>
<dbReference type="EMBL" id="JRPR02000001">
    <property type="protein sequence ID" value="TLD97367.1"/>
    <property type="molecule type" value="Genomic_DNA"/>
</dbReference>
<dbReference type="Proteomes" id="UP000029733">
    <property type="component" value="Unassembled WGS sequence"/>
</dbReference>
<proteinExistence type="predicted"/>
<organism evidence="1 2">
    <name type="scientific">Helicobacter jaachi</name>
    <dbReference type="NCBI Taxonomy" id="1677920"/>
    <lineage>
        <taxon>Bacteria</taxon>
        <taxon>Pseudomonadati</taxon>
        <taxon>Campylobacterota</taxon>
        <taxon>Epsilonproteobacteria</taxon>
        <taxon>Campylobacterales</taxon>
        <taxon>Helicobacteraceae</taxon>
        <taxon>Helicobacter</taxon>
    </lineage>
</organism>
<sequence length="70" mass="7885">MTITIKSDNKELIKALKTMAKLANATIITKKSPPKSPLQKALNELKKIEANPHLYKSYKTAKDMIKDCLK</sequence>
<name>A0A4U8TF75_9HELI</name>